<keyword evidence="3" id="KW-1185">Reference proteome</keyword>
<reference evidence="2 3" key="1">
    <citation type="submission" date="2020-08" db="EMBL/GenBank/DDBJ databases">
        <title>Sequencing the genomes of 1000 actinobacteria strains.</title>
        <authorList>
            <person name="Klenk H.-P."/>
        </authorList>
    </citation>
    <scope>NUCLEOTIDE SEQUENCE [LARGE SCALE GENOMIC DNA]</scope>
    <source>
        <strain evidence="2 3">DSM 44230</strain>
    </source>
</reference>
<evidence type="ECO:0000256" key="1">
    <source>
        <dbReference type="SAM" id="MobiDB-lite"/>
    </source>
</evidence>
<comment type="caution">
    <text evidence="2">The sequence shown here is derived from an EMBL/GenBank/DDBJ whole genome shotgun (WGS) entry which is preliminary data.</text>
</comment>
<feature type="region of interest" description="Disordered" evidence="1">
    <location>
        <begin position="1"/>
        <end position="39"/>
    </location>
</feature>
<evidence type="ECO:0000313" key="3">
    <source>
        <dbReference type="Proteomes" id="UP000533598"/>
    </source>
</evidence>
<dbReference type="AlphaFoldDB" id="A0A7W7CGS1"/>
<name>A0A7W7CGS1_9PSEU</name>
<feature type="compositionally biased region" description="Polar residues" evidence="1">
    <location>
        <begin position="1"/>
        <end position="17"/>
    </location>
</feature>
<dbReference type="RefSeq" id="WP_185005229.1">
    <property type="nucleotide sequence ID" value="NZ_BAAAUI010000001.1"/>
</dbReference>
<dbReference type="Proteomes" id="UP000533598">
    <property type="component" value="Unassembled WGS sequence"/>
</dbReference>
<sequence length="130" mass="13091">MSRNNSVSIVSRQTDQVEVSHKEHASFPDPPGWPGGRPGVVGCGMQPGPVHGAGVVLGAEVVVLGFADVGGGGGGVLGWAFAETAAAAASSRPRLIARAHPAQERRTPRRAGAPAGGGLVAVMARLRRSA</sequence>
<gene>
    <name evidence="2" type="ORF">HNR67_005606</name>
</gene>
<protein>
    <submittedName>
        <fullName evidence="2">Uncharacterized protein</fullName>
    </submittedName>
</protein>
<dbReference type="EMBL" id="JACHMH010000001">
    <property type="protein sequence ID" value="MBB4679488.1"/>
    <property type="molecule type" value="Genomic_DNA"/>
</dbReference>
<organism evidence="2 3">
    <name type="scientific">Crossiella cryophila</name>
    <dbReference type="NCBI Taxonomy" id="43355"/>
    <lineage>
        <taxon>Bacteria</taxon>
        <taxon>Bacillati</taxon>
        <taxon>Actinomycetota</taxon>
        <taxon>Actinomycetes</taxon>
        <taxon>Pseudonocardiales</taxon>
        <taxon>Pseudonocardiaceae</taxon>
        <taxon>Crossiella</taxon>
    </lineage>
</organism>
<proteinExistence type="predicted"/>
<evidence type="ECO:0000313" key="2">
    <source>
        <dbReference type="EMBL" id="MBB4679488.1"/>
    </source>
</evidence>
<accession>A0A7W7CGS1</accession>